<evidence type="ECO:0000313" key="2">
    <source>
        <dbReference type="Proteomes" id="UP000185911"/>
    </source>
</evidence>
<accession>A0A1Q8Y976</accession>
<organism evidence="1 2">
    <name type="scientific">Rhodoferax antarcticus ANT.BR</name>
    <dbReference type="NCBI Taxonomy" id="1111071"/>
    <lineage>
        <taxon>Bacteria</taxon>
        <taxon>Pseudomonadati</taxon>
        <taxon>Pseudomonadota</taxon>
        <taxon>Betaproteobacteria</taxon>
        <taxon>Burkholderiales</taxon>
        <taxon>Comamonadaceae</taxon>
        <taxon>Rhodoferax</taxon>
    </lineage>
</organism>
<keyword evidence="2" id="KW-1185">Reference proteome</keyword>
<evidence type="ECO:0000313" key="1">
    <source>
        <dbReference type="EMBL" id="OLP04534.1"/>
    </source>
</evidence>
<protein>
    <submittedName>
        <fullName evidence="1">Uncharacterized protein</fullName>
    </submittedName>
</protein>
<name>A0A1Q8Y976_9BURK</name>
<dbReference type="RefSeq" id="WP_075588299.1">
    <property type="nucleotide sequence ID" value="NZ_MSYM01000020.1"/>
</dbReference>
<dbReference type="AlphaFoldDB" id="A0A1Q8Y976"/>
<gene>
    <name evidence="1" type="ORF">BLL52_4274</name>
</gene>
<proteinExistence type="predicted"/>
<dbReference type="Proteomes" id="UP000185911">
    <property type="component" value="Unassembled WGS sequence"/>
</dbReference>
<comment type="caution">
    <text evidence="1">The sequence shown here is derived from an EMBL/GenBank/DDBJ whole genome shotgun (WGS) entry which is preliminary data.</text>
</comment>
<reference evidence="1 2" key="1">
    <citation type="submission" date="2017-01" db="EMBL/GenBank/DDBJ databases">
        <title>Genome sequence of Rhodoferax antarcticus ANT.BR, a psychrophilic purple nonsulfur bacterium from an Antarctic microbial mat.</title>
        <authorList>
            <person name="Baker J."/>
            <person name="Riester C."/>
            <person name="Skinner B."/>
            <person name="Newell A."/>
            <person name="Swingley W."/>
            <person name="Madigan M."/>
            <person name="Jung D."/>
            <person name="Asao M."/>
            <person name="Chen M."/>
            <person name="Loughlin P."/>
            <person name="Pan H."/>
            <person name="Lin S."/>
            <person name="Li N."/>
            <person name="Shaw J."/>
            <person name="Prado M."/>
            <person name="Sherman C."/>
            <person name="Li X."/>
            <person name="Tang J."/>
            <person name="Blankenship R."/>
            <person name="Zhao T."/>
            <person name="Touchman J."/>
            <person name="Sattley M."/>
        </authorList>
    </citation>
    <scope>NUCLEOTIDE SEQUENCE [LARGE SCALE GENOMIC DNA]</scope>
    <source>
        <strain evidence="1 2">ANT.BR</strain>
    </source>
</reference>
<sequence length="175" mass="19612">MSRSGYTDDNEDPLALGRWRQAVKKATQGKRGQALLSELIEALDAMDVKRLQPGSFKTVDGEFCALGVLGAKRGLQMSDLGDEDDCDPAQVGLRFGIAPAMAAEIMYLNDDYFVDEWKCVNIEFCGPVRPHGPDYGSHVKNVRVPNADHPYERWKKMRQWATEQLVTRMKGCKFG</sequence>
<dbReference type="EMBL" id="MSYM01000020">
    <property type="protein sequence ID" value="OLP04534.1"/>
    <property type="molecule type" value="Genomic_DNA"/>
</dbReference>